<dbReference type="EMBL" id="BOPG01000129">
    <property type="protein sequence ID" value="GIJ64785.1"/>
    <property type="molecule type" value="Genomic_DNA"/>
</dbReference>
<keyword evidence="1" id="KW-0808">Transferase</keyword>
<gene>
    <name evidence="1" type="ORF">Vau01_123010</name>
</gene>
<dbReference type="Proteomes" id="UP000612585">
    <property type="component" value="Unassembled WGS sequence"/>
</dbReference>
<dbReference type="InterPro" id="IPR002052">
    <property type="entry name" value="DNA_methylase_N6_adenine_CS"/>
</dbReference>
<reference evidence="1" key="1">
    <citation type="submission" date="2021-01" db="EMBL/GenBank/DDBJ databases">
        <title>Whole genome shotgun sequence of Virgisporangium aurantiacum NBRC 16421.</title>
        <authorList>
            <person name="Komaki H."/>
            <person name="Tamura T."/>
        </authorList>
    </citation>
    <scope>NUCLEOTIDE SEQUENCE</scope>
    <source>
        <strain evidence="1">NBRC 16421</strain>
    </source>
</reference>
<dbReference type="AlphaFoldDB" id="A0A8J3ZMP9"/>
<dbReference type="InterPro" id="IPR029063">
    <property type="entry name" value="SAM-dependent_MTases_sf"/>
</dbReference>
<dbReference type="PROSITE" id="PS00092">
    <property type="entry name" value="N6_MTASE"/>
    <property type="match status" value="1"/>
</dbReference>
<comment type="caution">
    <text evidence="1">The sequence shown here is derived from an EMBL/GenBank/DDBJ whole genome shotgun (WGS) entry which is preliminary data.</text>
</comment>
<dbReference type="GO" id="GO:0003676">
    <property type="term" value="F:nucleic acid binding"/>
    <property type="evidence" value="ECO:0007669"/>
    <property type="project" value="InterPro"/>
</dbReference>
<proteinExistence type="predicted"/>
<keyword evidence="1" id="KW-0489">Methyltransferase</keyword>
<dbReference type="GO" id="GO:0008168">
    <property type="term" value="F:methyltransferase activity"/>
    <property type="evidence" value="ECO:0007669"/>
    <property type="project" value="UniProtKB-KW"/>
</dbReference>
<keyword evidence="2" id="KW-1185">Reference proteome</keyword>
<dbReference type="SUPFAM" id="SSF53335">
    <property type="entry name" value="S-adenosyl-L-methionine-dependent methyltransferases"/>
    <property type="match status" value="2"/>
</dbReference>
<dbReference type="Gene3D" id="3.40.50.150">
    <property type="entry name" value="Vaccinia Virus protein VP39"/>
    <property type="match status" value="1"/>
</dbReference>
<evidence type="ECO:0000313" key="1">
    <source>
        <dbReference type="EMBL" id="GIJ64785.1"/>
    </source>
</evidence>
<evidence type="ECO:0000313" key="2">
    <source>
        <dbReference type="Proteomes" id="UP000612585"/>
    </source>
</evidence>
<sequence length="895" mass="98333">MTRMIERWFPCAEVSDNSANGWGSGNTESSLWVWFAKRPVAQSKAAVLTSLLPWPADEKDQRRLQTLVRTAMSGYKKAQDEIEQILIDTYGRRPRVLDPFSGRAMIPLEAGRLGANAFGVDYSPFATLGGALLADLLYRDWSMEQPLPFAHKTVGGIRLLDDAESFLDEVGDRFAGSMAEFYPKHRGRFPWGYLWASSLPCQECGNRFPLVGELHLRLPRPKKDDLGQSFYLDADSKTGKVTAVVHGGPPKGTPTRVLAGKSKYASDGRVAVCPFCAHVHTKDTHTRLSLDGERRDMLLVAADIADDETKVFREPTDAEFAAAERARKALAEEPPFGLLPARPDERIPDGNSRTIQSVNYGDKVYGDLFEDRQTLGLIRLARAINECSQRCLEAGLSSDYVRTLASFATAAMMRKLRRSSRGARLQKAGRCQIGDIFVNQSAVSFSYDWFEGGLSNGPGSWQSLASQTLTTMRNVLLRASSIPATIERGDATGVRFRTASMDAVVTDPPYDDMIDYSDSSDMFFVWAKRAMQVADPSLAITAHPDGVQEKVSEIIVKRGGGPANDHRTTGHYDRMIARAFAEARRVVAHDGVVTIVFGHGDPEVWHRLLQAITAADLVMSASWPAKTEAGGAAAGSANIVTTLTMACRPAASNRKDGRAAAVEMQIREEIARRVRDWERAGLAPTDMLMASAGPAMEIVGRYAQILDSRAEAVEIDRYLVLARRAVQDAMAVDVDRHPLQAFDPRTRFALWWVRLFGRQLVAKSELRWQVLAADLAMSDVKDLVPSASDGCQFVSSARFKATITSDSPVIDVVLAMGRAQRDGLGAVGEVLSWSGRDSEDPYLWAAMKFLVDRLPERDADAIGWTRILRNQSGVSSAAKSANAVQATHDAQQPLF</sequence>
<dbReference type="GO" id="GO:0032259">
    <property type="term" value="P:methylation"/>
    <property type="evidence" value="ECO:0007669"/>
    <property type="project" value="UniProtKB-KW"/>
</dbReference>
<organism evidence="1 2">
    <name type="scientific">Virgisporangium aurantiacum</name>
    <dbReference type="NCBI Taxonomy" id="175570"/>
    <lineage>
        <taxon>Bacteria</taxon>
        <taxon>Bacillati</taxon>
        <taxon>Actinomycetota</taxon>
        <taxon>Actinomycetes</taxon>
        <taxon>Micromonosporales</taxon>
        <taxon>Micromonosporaceae</taxon>
        <taxon>Virgisporangium</taxon>
    </lineage>
</organism>
<name>A0A8J3ZMP9_9ACTN</name>
<accession>A0A8J3ZMP9</accession>
<protein>
    <submittedName>
        <fullName evidence="1">DNA methylase</fullName>
    </submittedName>
</protein>
<dbReference type="RefSeq" id="WP_204014261.1">
    <property type="nucleotide sequence ID" value="NZ_BOPG01000129.1"/>
</dbReference>